<gene>
    <name evidence="1" type="ORF">STSP2_02271</name>
</gene>
<dbReference type="Proteomes" id="UP000189674">
    <property type="component" value="Chromosome"/>
</dbReference>
<dbReference type="KEGG" id="alus:STSP2_02271"/>
<evidence type="ECO:0000313" key="1">
    <source>
        <dbReference type="EMBL" id="AQT69085.1"/>
    </source>
</evidence>
<keyword evidence="2" id="KW-1185">Reference proteome</keyword>
<protein>
    <submittedName>
        <fullName evidence="1">Uncharacterized protein</fullName>
    </submittedName>
</protein>
<proteinExistence type="predicted"/>
<dbReference type="EMBL" id="CP019791">
    <property type="protein sequence ID" value="AQT69085.1"/>
    <property type="molecule type" value="Genomic_DNA"/>
</dbReference>
<dbReference type="STRING" id="1936003.STSP2_02271"/>
<sequence length="88" mass="10363">MQNNIFMDCITRHLSHQVRISKLQIKQQRPRFLLAMDFMARLVLLINDMPKGVFLNLNPRLINGREPHGVANVFTPNLFFFQKNLLDN</sequence>
<name>A0A1U9NMM7_9BACT</name>
<reference evidence="2" key="1">
    <citation type="submission" date="2017-02" db="EMBL/GenBank/DDBJ databases">
        <title>Comparative genomics and description of representatives of a novel lineage of planctomycetes thriving in anoxic sediments.</title>
        <authorList>
            <person name="Spring S."/>
            <person name="Bunk B."/>
            <person name="Sproer C."/>
        </authorList>
    </citation>
    <scope>NUCLEOTIDE SEQUENCE [LARGE SCALE GENOMIC DNA]</scope>
    <source>
        <strain evidence="2">ST-NAGAB-D1</strain>
    </source>
</reference>
<dbReference type="AlphaFoldDB" id="A0A1U9NMM7"/>
<evidence type="ECO:0000313" key="2">
    <source>
        <dbReference type="Proteomes" id="UP000189674"/>
    </source>
</evidence>
<organism evidence="1 2">
    <name type="scientific">Anaerohalosphaera lusitana</name>
    <dbReference type="NCBI Taxonomy" id="1936003"/>
    <lineage>
        <taxon>Bacteria</taxon>
        <taxon>Pseudomonadati</taxon>
        <taxon>Planctomycetota</taxon>
        <taxon>Phycisphaerae</taxon>
        <taxon>Sedimentisphaerales</taxon>
        <taxon>Anaerohalosphaeraceae</taxon>
        <taxon>Anaerohalosphaera</taxon>
    </lineage>
</organism>
<accession>A0A1U9NMM7</accession>